<keyword evidence="3" id="KW-1185">Reference proteome</keyword>
<dbReference type="RefSeq" id="WP_189259133.1">
    <property type="nucleotide sequence ID" value="NZ_BMRE01000065.1"/>
</dbReference>
<protein>
    <submittedName>
        <fullName evidence="2">Uncharacterized protein</fullName>
    </submittedName>
</protein>
<feature type="transmembrane region" description="Helical" evidence="1">
    <location>
        <begin position="12"/>
        <end position="30"/>
    </location>
</feature>
<dbReference type="InterPro" id="IPR009339">
    <property type="entry name" value="DUF998"/>
</dbReference>
<evidence type="ECO:0000313" key="2">
    <source>
        <dbReference type="EMBL" id="GGU78176.1"/>
    </source>
</evidence>
<sequence>MDHENQHAAGRTWLIAAALLYSCWLLELVLPTGLSVVDSYVSELLADDQPFRWLLRTTDVLAAACLLLAARTPRAWPLLVFAAATLADTVLSLDCAASVDALCRYRENIGAVSLGHRLHQVTSALTFVSALIFAVRLRSRVVIGLLLTTGVLSVVLANQPGAGLVQRVQLLTIAAGLLLAARAVRAG</sequence>
<accession>A0ABQ2VEX1</accession>
<evidence type="ECO:0000256" key="1">
    <source>
        <dbReference type="SAM" id="Phobius"/>
    </source>
</evidence>
<keyword evidence="1" id="KW-1133">Transmembrane helix</keyword>
<feature type="transmembrane region" description="Helical" evidence="1">
    <location>
        <begin position="119"/>
        <end position="135"/>
    </location>
</feature>
<dbReference type="Pfam" id="PF06197">
    <property type="entry name" value="DUF998"/>
    <property type="match status" value="1"/>
</dbReference>
<dbReference type="EMBL" id="BMRE01000065">
    <property type="protein sequence ID" value="GGU78176.1"/>
    <property type="molecule type" value="Genomic_DNA"/>
</dbReference>
<name>A0ABQ2VEX1_9PSEU</name>
<comment type="caution">
    <text evidence="2">The sequence shown here is derived from an EMBL/GenBank/DDBJ whole genome shotgun (WGS) entry which is preliminary data.</text>
</comment>
<keyword evidence="1" id="KW-0812">Transmembrane</keyword>
<organism evidence="2 3">
    <name type="scientific">Lentzea flava</name>
    <dbReference type="NCBI Taxonomy" id="103732"/>
    <lineage>
        <taxon>Bacteria</taxon>
        <taxon>Bacillati</taxon>
        <taxon>Actinomycetota</taxon>
        <taxon>Actinomycetes</taxon>
        <taxon>Pseudonocardiales</taxon>
        <taxon>Pseudonocardiaceae</taxon>
        <taxon>Lentzea</taxon>
    </lineage>
</organism>
<evidence type="ECO:0000313" key="3">
    <source>
        <dbReference type="Proteomes" id="UP000649573"/>
    </source>
</evidence>
<gene>
    <name evidence="2" type="ORF">GCM10010178_81480</name>
</gene>
<reference evidence="3" key="1">
    <citation type="journal article" date="2019" name="Int. J. Syst. Evol. Microbiol.">
        <title>The Global Catalogue of Microorganisms (GCM) 10K type strain sequencing project: providing services to taxonomists for standard genome sequencing and annotation.</title>
        <authorList>
            <consortium name="The Broad Institute Genomics Platform"/>
            <consortium name="The Broad Institute Genome Sequencing Center for Infectious Disease"/>
            <person name="Wu L."/>
            <person name="Ma J."/>
        </authorList>
    </citation>
    <scope>NUCLEOTIDE SEQUENCE [LARGE SCALE GENOMIC DNA]</scope>
    <source>
        <strain evidence="3">JCM 3296</strain>
    </source>
</reference>
<proteinExistence type="predicted"/>
<feature type="transmembrane region" description="Helical" evidence="1">
    <location>
        <begin position="142"/>
        <end position="158"/>
    </location>
</feature>
<keyword evidence="1" id="KW-0472">Membrane</keyword>
<dbReference type="Proteomes" id="UP000649573">
    <property type="component" value="Unassembled WGS sequence"/>
</dbReference>